<evidence type="ECO:0008006" key="4">
    <source>
        <dbReference type="Google" id="ProtNLM"/>
    </source>
</evidence>
<evidence type="ECO:0000256" key="1">
    <source>
        <dbReference type="SAM" id="Phobius"/>
    </source>
</evidence>
<keyword evidence="1" id="KW-0472">Membrane</keyword>
<keyword evidence="3" id="KW-1185">Reference proteome</keyword>
<organism evidence="2 3">
    <name type="scientific">Pristionchus fissidentatus</name>
    <dbReference type="NCBI Taxonomy" id="1538716"/>
    <lineage>
        <taxon>Eukaryota</taxon>
        <taxon>Metazoa</taxon>
        <taxon>Ecdysozoa</taxon>
        <taxon>Nematoda</taxon>
        <taxon>Chromadorea</taxon>
        <taxon>Rhabditida</taxon>
        <taxon>Rhabditina</taxon>
        <taxon>Diplogasteromorpha</taxon>
        <taxon>Diplogasteroidea</taxon>
        <taxon>Neodiplogasteridae</taxon>
        <taxon>Pristionchus</taxon>
    </lineage>
</organism>
<dbReference type="AlphaFoldDB" id="A0AAV5VUS1"/>
<feature type="transmembrane region" description="Helical" evidence="1">
    <location>
        <begin position="77"/>
        <end position="97"/>
    </location>
</feature>
<accession>A0AAV5VUS1</accession>
<evidence type="ECO:0000313" key="2">
    <source>
        <dbReference type="EMBL" id="GMT22285.1"/>
    </source>
</evidence>
<reference evidence="2" key="1">
    <citation type="submission" date="2023-10" db="EMBL/GenBank/DDBJ databases">
        <title>Genome assembly of Pristionchus species.</title>
        <authorList>
            <person name="Yoshida K."/>
            <person name="Sommer R.J."/>
        </authorList>
    </citation>
    <scope>NUCLEOTIDE SEQUENCE</scope>
    <source>
        <strain evidence="2">RS5133</strain>
    </source>
</reference>
<keyword evidence="1" id="KW-0812">Transmembrane</keyword>
<dbReference type="Proteomes" id="UP001432322">
    <property type="component" value="Unassembled WGS sequence"/>
</dbReference>
<protein>
    <recommendedName>
        <fullName evidence="4">Serpentine receptor class gamma</fullName>
    </recommendedName>
</protein>
<name>A0AAV5VUS1_9BILA</name>
<comment type="caution">
    <text evidence="2">The sequence shown here is derived from an EMBL/GenBank/DDBJ whole genome shotgun (WGS) entry which is preliminary data.</text>
</comment>
<proteinExistence type="predicted"/>
<keyword evidence="1" id="KW-1133">Transmembrane helix</keyword>
<evidence type="ECO:0000313" key="3">
    <source>
        <dbReference type="Proteomes" id="UP001432322"/>
    </source>
</evidence>
<feature type="transmembrane region" description="Helical" evidence="1">
    <location>
        <begin position="40"/>
        <end position="65"/>
    </location>
</feature>
<gene>
    <name evidence="2" type="ORF">PFISCL1PPCAC_13582</name>
</gene>
<sequence length="103" mass="12056">MDPVKAVTFFISIAVAFPVCFLSVRCVTVLRKERYWRNPFCKIFIVTMFLNIITNATMVVHLYMPGLGWLGDYCIKIGFYITLAIKLFDLLVNIYMFSKLWKI</sequence>
<dbReference type="EMBL" id="BTSY01000004">
    <property type="protein sequence ID" value="GMT22285.1"/>
    <property type="molecule type" value="Genomic_DNA"/>
</dbReference>
<feature type="transmembrane region" description="Helical" evidence="1">
    <location>
        <begin position="6"/>
        <end position="28"/>
    </location>
</feature>